<dbReference type="Pfam" id="PF00430">
    <property type="entry name" value="ATP-synt_B"/>
    <property type="match status" value="1"/>
</dbReference>
<accession>A0A401UYI6</accession>
<comment type="function">
    <text evidence="12 14">F(1)F(0) ATP synthase produces ATP from ADP in the presence of a proton or sodium gradient. F-type ATPases consist of two structural domains, F(1) containing the extramembraneous catalytic core and F(0) containing the membrane proton channel, linked together by a central stalk and a peripheral stalk. During catalysis, ATP synthesis in the catalytic domain of F(1) is coupled via a rotary mechanism of the central stalk subunits to proton translocation.</text>
</comment>
<dbReference type="NCBIfam" id="NF004412">
    <property type="entry name" value="PRK05759.1-3"/>
    <property type="match status" value="1"/>
</dbReference>
<reference evidence="17 18" key="1">
    <citation type="submission" date="2018-11" db="EMBL/GenBank/DDBJ databases">
        <title>Draft genome sequence of Cellulomonas takizawaensis strain TKZ-21.</title>
        <authorList>
            <person name="Yamamura H."/>
            <person name="Hayashi T."/>
            <person name="Hamada M."/>
            <person name="Serisawa Y."/>
            <person name="Matsuyama K."/>
            <person name="Nakagawa Y."/>
            <person name="Otoguro M."/>
            <person name="Yanagida F."/>
            <person name="Hayakawa M."/>
        </authorList>
    </citation>
    <scope>NUCLEOTIDE SEQUENCE [LARGE SCALE GENOMIC DNA]</scope>
    <source>
        <strain evidence="17 18">TKZ-21</strain>
    </source>
</reference>
<keyword evidence="8 14" id="KW-1133">Transmembrane helix</keyword>
<feature type="coiled-coil region" evidence="16">
    <location>
        <begin position="70"/>
        <end position="104"/>
    </location>
</feature>
<dbReference type="InterPro" id="IPR050059">
    <property type="entry name" value="ATP_synthase_B_chain"/>
</dbReference>
<dbReference type="InterPro" id="IPR028987">
    <property type="entry name" value="ATP_synth_B-like_membr_sf"/>
</dbReference>
<evidence type="ECO:0000313" key="18">
    <source>
        <dbReference type="Proteomes" id="UP000288246"/>
    </source>
</evidence>
<dbReference type="Gene3D" id="1.20.5.620">
    <property type="entry name" value="F1F0 ATP synthase subunit B, membrane domain"/>
    <property type="match status" value="1"/>
</dbReference>
<comment type="subunit">
    <text evidence="13 14">F-type ATPases have 2 components, F(1) - the catalytic core - and F(0) - the membrane proton channel. F(1) has five subunits: alpha(3), beta(3), gamma(1), delta(1), epsilon(1). F(0) has three main subunits: a(1), b(2) and c(10-14). The alpha and beta chains form an alternating ring which encloses part of the gamma chain. F(1) is attached to F(0) by a central stalk formed by the gamma and epsilon chains, while a peripheral stalk is formed by the delta and b chains.</text>
</comment>
<evidence type="ECO:0000256" key="10">
    <source>
        <dbReference type="ARBA" id="ARBA00023136"/>
    </source>
</evidence>
<evidence type="ECO:0000256" key="1">
    <source>
        <dbReference type="ARBA" id="ARBA00004162"/>
    </source>
</evidence>
<evidence type="ECO:0000256" key="14">
    <source>
        <dbReference type="HAMAP-Rule" id="MF_01398"/>
    </source>
</evidence>
<comment type="function">
    <text evidence="14">Component of the F(0) channel, it forms part of the peripheral stalk, linking F(1) to F(0).</text>
</comment>
<keyword evidence="6 14" id="KW-0812">Transmembrane</keyword>
<evidence type="ECO:0000256" key="9">
    <source>
        <dbReference type="ARBA" id="ARBA00023065"/>
    </source>
</evidence>
<dbReference type="Proteomes" id="UP000288246">
    <property type="component" value="Unassembled WGS sequence"/>
</dbReference>
<evidence type="ECO:0000256" key="4">
    <source>
        <dbReference type="ARBA" id="ARBA00022475"/>
    </source>
</evidence>
<keyword evidence="16" id="KW-0175">Coiled coil</keyword>
<organism evidence="17 18">
    <name type="scientific">Cellulomonas algicola</name>
    <dbReference type="NCBI Taxonomy" id="2071633"/>
    <lineage>
        <taxon>Bacteria</taxon>
        <taxon>Bacillati</taxon>
        <taxon>Actinomycetota</taxon>
        <taxon>Actinomycetes</taxon>
        <taxon>Micrococcales</taxon>
        <taxon>Cellulomonadaceae</taxon>
        <taxon>Cellulomonas</taxon>
    </lineage>
</organism>
<dbReference type="HAMAP" id="MF_01398">
    <property type="entry name" value="ATP_synth_b_bprime"/>
    <property type="match status" value="1"/>
</dbReference>
<keyword evidence="11 14" id="KW-0066">ATP synthesis</keyword>
<evidence type="ECO:0000256" key="15">
    <source>
        <dbReference type="RuleBase" id="RU003848"/>
    </source>
</evidence>
<dbReference type="EMBL" id="BHYL01000094">
    <property type="protein sequence ID" value="GCD19753.1"/>
    <property type="molecule type" value="Genomic_DNA"/>
</dbReference>
<dbReference type="InterPro" id="IPR002146">
    <property type="entry name" value="ATP_synth_b/b'su_bac/chlpt"/>
</dbReference>
<evidence type="ECO:0000256" key="7">
    <source>
        <dbReference type="ARBA" id="ARBA00022781"/>
    </source>
</evidence>
<keyword evidence="4 14" id="KW-1003">Cell membrane</keyword>
<comment type="subcellular location">
    <subcellularLocation>
        <location evidence="1 14">Cell membrane</location>
        <topology evidence="1 14">Single-pass membrane protein</topology>
    </subcellularLocation>
</comment>
<dbReference type="GO" id="GO:0046933">
    <property type="term" value="F:proton-transporting ATP synthase activity, rotational mechanism"/>
    <property type="evidence" value="ECO:0007669"/>
    <property type="project" value="UniProtKB-UniRule"/>
</dbReference>
<proteinExistence type="inferred from homology"/>
<dbReference type="AlphaFoldDB" id="A0A401UYI6"/>
<comment type="caution">
    <text evidence="17">The sequence shown here is derived from an EMBL/GenBank/DDBJ whole genome shotgun (WGS) entry which is preliminary data.</text>
</comment>
<evidence type="ECO:0000256" key="3">
    <source>
        <dbReference type="ARBA" id="ARBA00022448"/>
    </source>
</evidence>
<evidence type="ECO:0000256" key="12">
    <source>
        <dbReference type="ARBA" id="ARBA00025198"/>
    </source>
</evidence>
<dbReference type="GO" id="GO:0045259">
    <property type="term" value="C:proton-transporting ATP synthase complex"/>
    <property type="evidence" value="ECO:0007669"/>
    <property type="project" value="UniProtKB-KW"/>
</dbReference>
<dbReference type="OrthoDB" id="5243563at2"/>
<dbReference type="PANTHER" id="PTHR33445">
    <property type="entry name" value="ATP SYNTHASE SUBUNIT B', CHLOROPLASTIC"/>
    <property type="match status" value="1"/>
</dbReference>
<keyword evidence="18" id="KW-1185">Reference proteome</keyword>
<gene>
    <name evidence="14 17" type="primary">atpF</name>
    <name evidence="17" type="ORF">CTKZ_13150</name>
</gene>
<evidence type="ECO:0000256" key="6">
    <source>
        <dbReference type="ARBA" id="ARBA00022692"/>
    </source>
</evidence>
<dbReference type="CDD" id="cd06503">
    <property type="entry name" value="ATP-synt_Fo_b"/>
    <property type="match status" value="1"/>
</dbReference>
<comment type="similarity">
    <text evidence="2 14 15">Belongs to the ATPase B chain family.</text>
</comment>
<dbReference type="InterPro" id="IPR005864">
    <property type="entry name" value="ATP_synth_F0_bsu_bac"/>
</dbReference>
<evidence type="ECO:0000256" key="2">
    <source>
        <dbReference type="ARBA" id="ARBA00005513"/>
    </source>
</evidence>
<dbReference type="NCBIfam" id="TIGR01144">
    <property type="entry name" value="ATP_synt_b"/>
    <property type="match status" value="1"/>
</dbReference>
<dbReference type="PANTHER" id="PTHR33445:SF1">
    <property type="entry name" value="ATP SYNTHASE SUBUNIT B"/>
    <property type="match status" value="1"/>
</dbReference>
<evidence type="ECO:0000256" key="5">
    <source>
        <dbReference type="ARBA" id="ARBA00022547"/>
    </source>
</evidence>
<sequence>MSLAALPAAFVTAAEGGEEVQGIDLIIPAPYDIFWSSVVLLIIAIAFYKYALPKFQAILDERTAKIEGGLAKAELAQAEAAAARDEYQAQLQEARTEAARIREEARGEGSQIVAEARTKASEEAARLTETAHRQIEAERQQAAVQLKQDVGTLATELASKIVGEALEDEVRQSRVVDRFLDELAANTASTADAGKGN</sequence>
<keyword evidence="9 14" id="KW-0406">Ion transport</keyword>
<evidence type="ECO:0000256" key="11">
    <source>
        <dbReference type="ARBA" id="ARBA00023310"/>
    </source>
</evidence>
<keyword evidence="3 14" id="KW-0813">Transport</keyword>
<keyword evidence="10 14" id="KW-0472">Membrane</keyword>
<keyword evidence="5 14" id="KW-0138">CF(0)</keyword>
<name>A0A401UYI6_9CELL</name>
<evidence type="ECO:0000313" key="17">
    <source>
        <dbReference type="EMBL" id="GCD19753.1"/>
    </source>
</evidence>
<dbReference type="RefSeq" id="WP_124342284.1">
    <property type="nucleotide sequence ID" value="NZ_BHYL01000094.1"/>
</dbReference>
<evidence type="ECO:0000256" key="16">
    <source>
        <dbReference type="SAM" id="Coils"/>
    </source>
</evidence>
<dbReference type="SUPFAM" id="SSF81573">
    <property type="entry name" value="F1F0 ATP synthase subunit B, membrane domain"/>
    <property type="match status" value="1"/>
</dbReference>
<evidence type="ECO:0000256" key="8">
    <source>
        <dbReference type="ARBA" id="ARBA00022989"/>
    </source>
</evidence>
<evidence type="ECO:0000256" key="13">
    <source>
        <dbReference type="ARBA" id="ARBA00025830"/>
    </source>
</evidence>
<keyword evidence="7 14" id="KW-0375">Hydrogen ion transport</keyword>
<dbReference type="GO" id="GO:0005886">
    <property type="term" value="C:plasma membrane"/>
    <property type="evidence" value="ECO:0007669"/>
    <property type="project" value="UniProtKB-SubCell"/>
</dbReference>
<protein>
    <recommendedName>
        <fullName evidence="14">ATP synthase subunit b</fullName>
    </recommendedName>
    <alternativeName>
        <fullName evidence="14">ATP synthase F(0) sector subunit b</fullName>
    </alternativeName>
    <alternativeName>
        <fullName evidence="14">ATPase subunit I</fullName>
    </alternativeName>
    <alternativeName>
        <fullName evidence="14">F-type ATPase subunit b</fullName>
        <shortName evidence="14">F-ATPase subunit b</shortName>
    </alternativeName>
</protein>
<dbReference type="GO" id="GO:0046961">
    <property type="term" value="F:proton-transporting ATPase activity, rotational mechanism"/>
    <property type="evidence" value="ECO:0007669"/>
    <property type="project" value="TreeGrafter"/>
</dbReference>
<feature type="transmembrane region" description="Helical" evidence="14">
    <location>
        <begin position="32"/>
        <end position="52"/>
    </location>
</feature>